<organism evidence="1 2">
    <name type="scientific">Nitrolancea hollandica Lb</name>
    <dbReference type="NCBI Taxonomy" id="1129897"/>
    <lineage>
        <taxon>Bacteria</taxon>
        <taxon>Pseudomonadati</taxon>
        <taxon>Thermomicrobiota</taxon>
        <taxon>Thermomicrobia</taxon>
        <taxon>Sphaerobacterales</taxon>
        <taxon>Sphaerobacterineae</taxon>
        <taxon>Sphaerobacteraceae</taxon>
        <taxon>Nitrolancea</taxon>
    </lineage>
</organism>
<dbReference type="AlphaFoldDB" id="I4EEY5"/>
<dbReference type="EMBL" id="CAGS01000124">
    <property type="protein sequence ID" value="CCF83247.1"/>
    <property type="molecule type" value="Genomic_DNA"/>
</dbReference>
<proteinExistence type="predicted"/>
<comment type="caution">
    <text evidence="1">The sequence shown here is derived from an EMBL/GenBank/DDBJ whole genome shotgun (WGS) entry which is preliminary data.</text>
</comment>
<accession>I4EEY5</accession>
<sequence>MRGYHGTGATGPLGSAGHDNAPVWSTGNLGGDIKRKGLVSAMIDVQSQADDMVVMAGTTGMNEDHYRLAKRTSHADPAKAGLNNLWLRRRAEYTALHRSGVSRMSNPCLEHGVQ</sequence>
<keyword evidence="2" id="KW-1185">Reference proteome</keyword>
<protein>
    <submittedName>
        <fullName evidence="1">Uncharacterized protein</fullName>
    </submittedName>
</protein>
<evidence type="ECO:0000313" key="1">
    <source>
        <dbReference type="EMBL" id="CCF83247.1"/>
    </source>
</evidence>
<evidence type="ECO:0000313" key="2">
    <source>
        <dbReference type="Proteomes" id="UP000004221"/>
    </source>
</evidence>
<reference evidence="1 2" key="1">
    <citation type="journal article" date="2012" name="ISME J.">
        <title>Nitrification expanded: discovery, physiology and genomics of a nitrite-oxidizing bacterium from the phylum Chloroflexi.</title>
        <authorList>
            <person name="Sorokin D.Y."/>
            <person name="Lucker S."/>
            <person name="Vejmelkova D."/>
            <person name="Kostrikina N.A."/>
            <person name="Kleerebezem R."/>
            <person name="Rijpstra W.I."/>
            <person name="Damste J.S."/>
            <person name="Le Paslier D."/>
            <person name="Muyzer G."/>
            <person name="Wagner M."/>
            <person name="van Loosdrecht M.C."/>
            <person name="Daims H."/>
        </authorList>
    </citation>
    <scope>NUCLEOTIDE SEQUENCE [LARGE SCALE GENOMIC DNA]</scope>
    <source>
        <strain evidence="2">none</strain>
    </source>
</reference>
<dbReference type="Proteomes" id="UP000004221">
    <property type="component" value="Unassembled WGS sequence"/>
</dbReference>
<name>I4EEY5_9BACT</name>
<gene>
    <name evidence="1" type="ORF">NITHO_210003</name>
</gene>